<proteinExistence type="inferred from homology"/>
<dbReference type="CDD" id="cd17930">
    <property type="entry name" value="DEXHc_cas3"/>
    <property type="match status" value="1"/>
</dbReference>
<dbReference type="InterPro" id="IPR041372">
    <property type="entry name" value="Cas3_C"/>
</dbReference>
<evidence type="ECO:0000256" key="5">
    <source>
        <dbReference type="ARBA" id="ARBA00022741"/>
    </source>
</evidence>
<dbReference type="CDD" id="cd09641">
    <property type="entry name" value="Cas3''_I"/>
    <property type="match status" value="1"/>
</dbReference>
<keyword evidence="9" id="KW-0051">Antiviral defense</keyword>
<keyword evidence="3" id="KW-0540">Nuclease</keyword>
<keyword evidence="12" id="KW-1185">Reference proteome</keyword>
<feature type="domain" description="HD Cas3-type" evidence="10">
    <location>
        <begin position="66"/>
        <end position="265"/>
    </location>
</feature>
<dbReference type="PANTHER" id="PTHR47963">
    <property type="entry name" value="DEAD-BOX ATP-DEPENDENT RNA HELICASE 47, MITOCHONDRIAL"/>
    <property type="match status" value="1"/>
</dbReference>
<accession>A0ABW2XHK9</accession>
<evidence type="ECO:0000256" key="4">
    <source>
        <dbReference type="ARBA" id="ARBA00022723"/>
    </source>
</evidence>
<dbReference type="NCBIfam" id="TIGR01596">
    <property type="entry name" value="cas3_HD"/>
    <property type="match status" value="1"/>
</dbReference>
<dbReference type="InterPro" id="IPR006474">
    <property type="entry name" value="Helicase_Cas3_CRISPR-ass_core"/>
</dbReference>
<dbReference type="InterPro" id="IPR001650">
    <property type="entry name" value="Helicase_C-like"/>
</dbReference>
<dbReference type="PROSITE" id="PS51643">
    <property type="entry name" value="HD_CAS3"/>
    <property type="match status" value="1"/>
</dbReference>
<dbReference type="Gene3D" id="3.40.50.300">
    <property type="entry name" value="P-loop containing nucleotide triphosphate hydrolases"/>
    <property type="match status" value="2"/>
</dbReference>
<dbReference type="NCBIfam" id="TIGR01587">
    <property type="entry name" value="cas3_core"/>
    <property type="match status" value="1"/>
</dbReference>
<keyword evidence="8" id="KW-0067">ATP-binding</keyword>
<gene>
    <name evidence="11" type="primary">cas3</name>
    <name evidence="11" type="ORF">ACFQZM_15725</name>
</gene>
<dbReference type="Pfam" id="PF18019">
    <property type="entry name" value="Cas3_HD"/>
    <property type="match status" value="1"/>
</dbReference>
<organism evidence="11 12">
    <name type="scientific">Actinomadura fibrosa</name>
    <dbReference type="NCBI Taxonomy" id="111802"/>
    <lineage>
        <taxon>Bacteria</taxon>
        <taxon>Bacillati</taxon>
        <taxon>Actinomycetota</taxon>
        <taxon>Actinomycetes</taxon>
        <taxon>Streptosporangiales</taxon>
        <taxon>Thermomonosporaceae</taxon>
        <taxon>Actinomadura</taxon>
    </lineage>
</organism>
<dbReference type="InterPro" id="IPR050547">
    <property type="entry name" value="DEAD_box_RNA_helicases"/>
</dbReference>
<evidence type="ECO:0000313" key="11">
    <source>
        <dbReference type="EMBL" id="MFD0685953.1"/>
    </source>
</evidence>
<evidence type="ECO:0000256" key="2">
    <source>
        <dbReference type="ARBA" id="ARBA00009046"/>
    </source>
</evidence>
<sequence>MSIQEVVGPRTRWLMHVSFPEHHASPGRRLDCQCVRLPSSPVNTEDSGTSAQGPLGVLWGKSAEKAGGQANLLLQHLLDTAAVAELIWDQYLAPSVCRALEDSAGDGRGRQMFAWVCGIHDIGKATPAFQHLDAAGAARVLGAGLAWDPRVVARYSWRHDRAGGLLVRRLLADVGWSETSVEWLWPLVAGHHGLFPTLGQAQEPSRAREQLSGKGPEWKAAQRDLLKSFTRALGFRCVAAVEPNGVPSRAMQLQISGFVVMADWIASDQNHFKGVDALQRVDIHSARDRAALAWERLGLRGGWGELRQPGEAAFRERFGRDPRPSQAMVMDVAARMDAPGLIVVEAPMGEGKTKAALAAAEVLASRWGLDGVFVGMPTQATCDPMFTNVRSWVEAILPSLASQVALLHGKRMFNKQWRDLLKDDGPGSDERFAGVGEDEFGLDDPYGTVDSLCCPEAAPERLAPAEWFLGAKRGLLSPFVVGTIDQLLFAATRTKHVMLRMAGLAGKVVILDEVHAADVYMSQFLAEGLRWLGQARVPVVLLSATLPRMQRRDLIAAYLAGAGHHEVVEASEFAMVPDPTGYPSVTAVWSDESTVGNLVKHCRSWRSDLQVAVELLAEQVSGTPSNSDRLTAGDAQVLSLLRERLADGGCALVIRNTVPRAQMTFEALRAEFGDEVQLLHGRLSAADRADRTEKCLRLLGPPQPEGPRRPARMILVATQLAEQSFDVDADLLVTDLAPMDLLLQRIGRTHRHAGVQRPEAVAEPRVVVTGFFPRDDAPPEFPGAAEAIYGRYLLLRTAALVCAAAGEHWSVPGQVPQLVAKAYDADRQVVPSTWVEDERRARAEWETRQRARAESAEPFLLTRTGEHTRPTLAGLHRGGPGDNLSEEQHRAVVRDGDRSIEVVLVRRDERGYRALSGKALGPNGEASRDVLDDVLGGTVRLPAKLTEAAEDGLVPLDGWRDHPWLRYSRALTLDESDTARLGDYVLRYDRLLGLVVDGPRR</sequence>
<protein>
    <submittedName>
        <fullName evidence="11">CRISPR-associated helicase Cas3</fullName>
    </submittedName>
</protein>
<evidence type="ECO:0000256" key="6">
    <source>
        <dbReference type="ARBA" id="ARBA00022801"/>
    </source>
</evidence>
<dbReference type="InterPro" id="IPR038257">
    <property type="entry name" value="CRISPR-assoc_Cas3_HD_sf"/>
</dbReference>
<name>A0ABW2XHK9_9ACTN</name>
<dbReference type="PANTHER" id="PTHR47963:SF9">
    <property type="entry name" value="CRISPR-ASSOCIATED ENDONUCLEASE_HELICASE CAS3"/>
    <property type="match status" value="1"/>
</dbReference>
<keyword evidence="7" id="KW-0347">Helicase</keyword>
<evidence type="ECO:0000256" key="3">
    <source>
        <dbReference type="ARBA" id="ARBA00022722"/>
    </source>
</evidence>
<dbReference type="SMART" id="SM00490">
    <property type="entry name" value="HELICc"/>
    <property type="match status" value="1"/>
</dbReference>
<keyword evidence="5" id="KW-0547">Nucleotide-binding</keyword>
<comment type="similarity">
    <text evidence="2">In the central section; belongs to the CRISPR-associated helicase Cas3 family.</text>
</comment>
<dbReference type="Pfam" id="PF22590">
    <property type="entry name" value="Cas3-like_C_2"/>
    <property type="match status" value="1"/>
</dbReference>
<dbReference type="SUPFAM" id="SSF52540">
    <property type="entry name" value="P-loop containing nucleoside triphosphate hydrolases"/>
    <property type="match status" value="1"/>
</dbReference>
<keyword evidence="6" id="KW-0378">Hydrolase</keyword>
<evidence type="ECO:0000259" key="10">
    <source>
        <dbReference type="PROSITE" id="PS51643"/>
    </source>
</evidence>
<comment type="caution">
    <text evidence="11">The sequence shown here is derived from an EMBL/GenBank/DDBJ whole genome shotgun (WGS) entry which is preliminary data.</text>
</comment>
<dbReference type="InterPro" id="IPR027417">
    <property type="entry name" value="P-loop_NTPase"/>
</dbReference>
<evidence type="ECO:0000313" key="12">
    <source>
        <dbReference type="Proteomes" id="UP001597063"/>
    </source>
</evidence>
<dbReference type="EMBL" id="JBHTGP010000006">
    <property type="protein sequence ID" value="MFD0685953.1"/>
    <property type="molecule type" value="Genomic_DNA"/>
</dbReference>
<evidence type="ECO:0000256" key="1">
    <source>
        <dbReference type="ARBA" id="ARBA00006847"/>
    </source>
</evidence>
<comment type="similarity">
    <text evidence="1">In the N-terminal section; belongs to the CRISPR-associated nuclease Cas3-HD family.</text>
</comment>
<reference evidence="12" key="1">
    <citation type="journal article" date="2019" name="Int. J. Syst. Evol. Microbiol.">
        <title>The Global Catalogue of Microorganisms (GCM) 10K type strain sequencing project: providing services to taxonomists for standard genome sequencing and annotation.</title>
        <authorList>
            <consortium name="The Broad Institute Genomics Platform"/>
            <consortium name="The Broad Institute Genome Sequencing Center for Infectious Disease"/>
            <person name="Wu L."/>
            <person name="Ma J."/>
        </authorList>
    </citation>
    <scope>NUCLEOTIDE SEQUENCE [LARGE SCALE GENOMIC DNA]</scope>
    <source>
        <strain evidence="12">JCM 9371</strain>
    </source>
</reference>
<dbReference type="InterPro" id="IPR054712">
    <property type="entry name" value="Cas3-like_dom"/>
</dbReference>
<keyword evidence="4" id="KW-0479">Metal-binding</keyword>
<dbReference type="Pfam" id="PF18395">
    <property type="entry name" value="Cas3_C"/>
    <property type="match status" value="1"/>
</dbReference>
<dbReference type="RefSeq" id="WP_306440664.1">
    <property type="nucleotide sequence ID" value="NZ_CAACUY010000055.1"/>
</dbReference>
<evidence type="ECO:0000256" key="7">
    <source>
        <dbReference type="ARBA" id="ARBA00022806"/>
    </source>
</evidence>
<evidence type="ECO:0000256" key="9">
    <source>
        <dbReference type="ARBA" id="ARBA00023118"/>
    </source>
</evidence>
<dbReference type="Gene3D" id="1.10.3210.30">
    <property type="match status" value="1"/>
</dbReference>
<dbReference type="InterPro" id="IPR006483">
    <property type="entry name" value="CRISPR-assoc_Cas3_HD"/>
</dbReference>
<evidence type="ECO:0000256" key="8">
    <source>
        <dbReference type="ARBA" id="ARBA00022840"/>
    </source>
</evidence>
<dbReference type="Proteomes" id="UP001597063">
    <property type="component" value="Unassembled WGS sequence"/>
</dbReference>